<name>A0ABD6B301_9EURY</name>
<protein>
    <submittedName>
        <fullName evidence="2">Uncharacterized protein</fullName>
    </submittedName>
</protein>
<sequence length="165" mass="18964">MSHELHEPSFYGTTTERWEEPSRQEFDDSRVAAVDDHYLLSASGFPPDSFEDLALPVVDEDGQLNRNALAAAAYGPGSVETLDVSEGVVEETRDLVHDLLTENFDSLPQTMSRGEQREEMLAWLEERREDRHEVEQKLHTDDEARELEADEQLDEHQEERPEKGR</sequence>
<comment type="caution">
    <text evidence="2">The sequence shown here is derived from an EMBL/GenBank/DDBJ whole genome shotgun (WGS) entry which is preliminary data.</text>
</comment>
<feature type="region of interest" description="Disordered" evidence="1">
    <location>
        <begin position="1"/>
        <end position="26"/>
    </location>
</feature>
<proteinExistence type="predicted"/>
<feature type="compositionally biased region" description="Basic and acidic residues" evidence="1">
    <location>
        <begin position="129"/>
        <end position="142"/>
    </location>
</feature>
<evidence type="ECO:0000256" key="1">
    <source>
        <dbReference type="SAM" id="MobiDB-lite"/>
    </source>
</evidence>
<gene>
    <name evidence="2" type="ORF">ACFR9S_01515</name>
</gene>
<feature type="compositionally biased region" description="Acidic residues" evidence="1">
    <location>
        <begin position="143"/>
        <end position="153"/>
    </location>
</feature>
<feature type="compositionally biased region" description="Basic and acidic residues" evidence="1">
    <location>
        <begin position="16"/>
        <end position="26"/>
    </location>
</feature>
<organism evidence="2 3">
    <name type="scientific">Halolamina salina</name>
    <dbReference type="NCBI Taxonomy" id="1220023"/>
    <lineage>
        <taxon>Archaea</taxon>
        <taxon>Methanobacteriati</taxon>
        <taxon>Methanobacteriota</taxon>
        <taxon>Stenosarchaea group</taxon>
        <taxon>Halobacteria</taxon>
        <taxon>Halobacteriales</taxon>
        <taxon>Haloferacaceae</taxon>
    </lineage>
</organism>
<accession>A0ABD6B301</accession>
<evidence type="ECO:0000313" key="3">
    <source>
        <dbReference type="Proteomes" id="UP001597111"/>
    </source>
</evidence>
<evidence type="ECO:0000313" key="2">
    <source>
        <dbReference type="EMBL" id="MFD1524981.1"/>
    </source>
</evidence>
<dbReference type="RefSeq" id="WP_379732037.1">
    <property type="nucleotide sequence ID" value="NZ_JBHSWZ010000190.1"/>
</dbReference>
<dbReference type="EMBL" id="JBHUDH010000011">
    <property type="protein sequence ID" value="MFD1524981.1"/>
    <property type="molecule type" value="Genomic_DNA"/>
</dbReference>
<keyword evidence="3" id="KW-1185">Reference proteome</keyword>
<reference evidence="2 3" key="1">
    <citation type="journal article" date="2019" name="Int. J. Syst. Evol. Microbiol.">
        <title>The Global Catalogue of Microorganisms (GCM) 10K type strain sequencing project: providing services to taxonomists for standard genome sequencing and annotation.</title>
        <authorList>
            <consortium name="The Broad Institute Genomics Platform"/>
            <consortium name="The Broad Institute Genome Sequencing Center for Infectious Disease"/>
            <person name="Wu L."/>
            <person name="Ma J."/>
        </authorList>
    </citation>
    <scope>NUCLEOTIDE SEQUENCE [LARGE SCALE GENOMIC DNA]</scope>
    <source>
        <strain evidence="2 3">CGMCC 1.12285</strain>
    </source>
</reference>
<dbReference type="AlphaFoldDB" id="A0ABD6B301"/>
<dbReference type="Proteomes" id="UP001597111">
    <property type="component" value="Unassembled WGS sequence"/>
</dbReference>
<feature type="compositionally biased region" description="Basic and acidic residues" evidence="1">
    <location>
        <begin position="154"/>
        <end position="165"/>
    </location>
</feature>
<feature type="region of interest" description="Disordered" evidence="1">
    <location>
        <begin position="129"/>
        <end position="165"/>
    </location>
</feature>